<reference evidence="3 5" key="3">
    <citation type="submission" date="2018-04" db="EMBL/GenBank/DDBJ databases">
        <title>Genomic Encyclopedia of Type Strains, Phase IV (KMG-IV): sequencing the most valuable type-strain genomes for metagenomic binning, comparative biology and taxonomic classification.</title>
        <authorList>
            <person name="Goeker M."/>
        </authorList>
    </citation>
    <scope>NUCLEOTIDE SEQUENCE [LARGE SCALE GENOMIC DNA]</scope>
    <source>
        <strain evidence="3 5">DSM 26588</strain>
    </source>
</reference>
<reference evidence="4" key="2">
    <citation type="submission" date="2015-04" db="EMBL/GenBank/DDBJ databases">
        <title>A butyrogenic pathway from the amino acid lysine in a human gut commensal.</title>
        <authorList>
            <person name="de Vos W.M."/>
            <person name="Bui N.T.P."/>
            <person name="Plugge C.M."/>
            <person name="Ritari J."/>
        </authorList>
    </citation>
    <scope>NUCLEOTIDE SEQUENCE [LARGE SCALE GENOMIC DNA]</scope>
    <source>
        <strain evidence="4">AF211</strain>
    </source>
</reference>
<dbReference type="Proteomes" id="UP000245778">
    <property type="component" value="Unassembled WGS sequence"/>
</dbReference>
<keyword evidence="4" id="KW-1185">Reference proteome</keyword>
<dbReference type="EMBL" id="QEKK01000001">
    <property type="protein sequence ID" value="PVY59529.1"/>
    <property type="molecule type" value="Genomic_DNA"/>
</dbReference>
<accession>A0A0S2W0U1</accession>
<evidence type="ECO:0000259" key="1">
    <source>
        <dbReference type="SMART" id="SM01078"/>
    </source>
</evidence>
<protein>
    <submittedName>
        <fullName evidence="3">CGGC domain-containing protein</fullName>
    </submittedName>
</protein>
<proteinExistence type="predicted"/>
<dbReference type="KEGG" id="ibu:IB211_00543"/>
<dbReference type="Pfam" id="PF08821">
    <property type="entry name" value="CGGC"/>
    <property type="match status" value="1"/>
</dbReference>
<dbReference type="EMBL" id="CP011307">
    <property type="protein sequence ID" value="ALP92938.1"/>
    <property type="molecule type" value="Genomic_DNA"/>
</dbReference>
<sequence>MDAVAILSCRKAAETCGGVDCLGFFHRRERSFSGRGDREMRLAAFATCNGCECDPASDEAFQKKLDKLSGAGVEEVHVAACVTGEKRACPRKEAILTALSARGLRVCLLEERA</sequence>
<dbReference type="Proteomes" id="UP000064844">
    <property type="component" value="Chromosome"/>
</dbReference>
<dbReference type="OrthoDB" id="1682132at2"/>
<dbReference type="GeneID" id="93228216"/>
<name>A0A0S2W0U1_9FIRM</name>
<dbReference type="eggNOG" id="COG5561">
    <property type="taxonomic scope" value="Bacteria"/>
</dbReference>
<dbReference type="AlphaFoldDB" id="A0A0S2W0U1"/>
<feature type="domain" description="CGGC" evidence="1">
    <location>
        <begin position="3"/>
        <end position="106"/>
    </location>
</feature>
<evidence type="ECO:0000313" key="5">
    <source>
        <dbReference type="Proteomes" id="UP000245778"/>
    </source>
</evidence>
<dbReference type="InterPro" id="IPR014925">
    <property type="entry name" value="CGGC_dom"/>
</dbReference>
<gene>
    <name evidence="3" type="ORF">C7373_10141</name>
    <name evidence="2" type="ORF">IB211_00543</name>
</gene>
<evidence type="ECO:0000313" key="4">
    <source>
        <dbReference type="Proteomes" id="UP000064844"/>
    </source>
</evidence>
<dbReference type="SMART" id="SM01078">
    <property type="entry name" value="CGGC"/>
    <property type="match status" value="1"/>
</dbReference>
<reference evidence="2 4" key="1">
    <citation type="journal article" date="2015" name="Nat. Commun.">
        <title>Production of butyrate from lysine and the Amadori product fructoselysine by a human gut commensal.</title>
        <authorList>
            <person name="Bui T.P."/>
            <person name="Ritari J."/>
            <person name="Boeren S."/>
            <person name="de Waard P."/>
            <person name="Plugge C.M."/>
            <person name="de Vos W.M."/>
        </authorList>
    </citation>
    <scope>NUCLEOTIDE SEQUENCE [LARGE SCALE GENOMIC DNA]</scope>
    <source>
        <strain evidence="2 4">AF211</strain>
    </source>
</reference>
<dbReference type="RefSeq" id="WP_052082868.1">
    <property type="nucleotide sequence ID" value="NZ_CALICV010000134.1"/>
</dbReference>
<organism evidence="2 4">
    <name type="scientific">Intestinimonas butyriciproducens</name>
    <dbReference type="NCBI Taxonomy" id="1297617"/>
    <lineage>
        <taxon>Bacteria</taxon>
        <taxon>Bacillati</taxon>
        <taxon>Bacillota</taxon>
        <taxon>Clostridia</taxon>
        <taxon>Eubacteriales</taxon>
        <taxon>Intestinimonas</taxon>
    </lineage>
</organism>
<dbReference type="STRING" id="1297617.IB211_00543"/>
<evidence type="ECO:0000313" key="3">
    <source>
        <dbReference type="EMBL" id="PVY59529.1"/>
    </source>
</evidence>
<evidence type="ECO:0000313" key="2">
    <source>
        <dbReference type="EMBL" id="ALP92938.1"/>
    </source>
</evidence>